<evidence type="ECO:0000256" key="1">
    <source>
        <dbReference type="SAM" id="MobiDB-lite"/>
    </source>
</evidence>
<name>A0A2T4UFI7_9ACTN</name>
<dbReference type="AlphaFoldDB" id="A0A2T4UFI7"/>
<organism evidence="3 4">
    <name type="scientific">Paraconexibacter algicola</name>
    <dbReference type="NCBI Taxonomy" id="2133960"/>
    <lineage>
        <taxon>Bacteria</taxon>
        <taxon>Bacillati</taxon>
        <taxon>Actinomycetota</taxon>
        <taxon>Thermoleophilia</taxon>
        <taxon>Solirubrobacterales</taxon>
        <taxon>Paraconexibacteraceae</taxon>
        <taxon>Paraconexibacter</taxon>
    </lineage>
</organism>
<keyword evidence="4" id="KW-1185">Reference proteome</keyword>
<keyword evidence="2" id="KW-0812">Transmembrane</keyword>
<feature type="transmembrane region" description="Helical" evidence="2">
    <location>
        <begin position="120"/>
        <end position="139"/>
    </location>
</feature>
<evidence type="ECO:0000256" key="2">
    <source>
        <dbReference type="SAM" id="Phobius"/>
    </source>
</evidence>
<keyword evidence="2" id="KW-1133">Transmembrane helix</keyword>
<evidence type="ECO:0000313" key="4">
    <source>
        <dbReference type="Proteomes" id="UP000240739"/>
    </source>
</evidence>
<gene>
    <name evidence="3" type="ORF">C7Y72_16490</name>
</gene>
<dbReference type="RefSeq" id="WP_107570266.1">
    <property type="nucleotide sequence ID" value="NZ_PYYB01000002.1"/>
</dbReference>
<feature type="compositionally biased region" description="Pro residues" evidence="1">
    <location>
        <begin position="212"/>
        <end position="225"/>
    </location>
</feature>
<reference evidence="3 4" key="1">
    <citation type="submission" date="2018-03" db="EMBL/GenBank/DDBJ databases">
        <title>Aquarubrobacter algicola gen. nov., sp. nov., a novel actinobacterium isolated from shallow eutrophic lake during the end of cyanobacterial harmful algal blooms.</title>
        <authorList>
            <person name="Chun S.J."/>
        </authorList>
    </citation>
    <scope>NUCLEOTIDE SEQUENCE [LARGE SCALE GENOMIC DNA]</scope>
    <source>
        <strain evidence="3 4">Seoho-28</strain>
    </source>
</reference>
<sequence length="290" mass="30050">MAEPGPARTSGAGGAAQRAGRFAAGLAGRIARSFAQLEPAQRLAVYGALAMVVTMFLPWYSKSVTAIVTQGRDQALAKSTDTLSAWTAFSFVEAATLLVAGSVLLLLFRRGEGRAFHLPGGDGTVIAAAGGWAAFLIFYRLLDQPDEETTRTLVTTYGLRWGIFLALGAAIFLASAGVRLRAARVLEPPLPAAVRTPRRPVPPVIDADPVPAAAPAPAPAAPPAAPVAEDPPTGATRVDSSLQPTRVAPDGRPRARATAPAPPARPPAARRDPADPGDAGGQLSFDEREM</sequence>
<feature type="transmembrane region" description="Helical" evidence="2">
    <location>
        <begin position="159"/>
        <end position="178"/>
    </location>
</feature>
<protein>
    <submittedName>
        <fullName evidence="3">Uncharacterized protein</fullName>
    </submittedName>
</protein>
<proteinExistence type="predicted"/>
<feature type="transmembrane region" description="Helical" evidence="2">
    <location>
        <begin position="86"/>
        <end position="108"/>
    </location>
</feature>
<feature type="region of interest" description="Disordered" evidence="1">
    <location>
        <begin position="193"/>
        <end position="290"/>
    </location>
</feature>
<dbReference type="EMBL" id="PYYB01000002">
    <property type="protein sequence ID" value="PTL56547.1"/>
    <property type="molecule type" value="Genomic_DNA"/>
</dbReference>
<dbReference type="Proteomes" id="UP000240739">
    <property type="component" value="Unassembled WGS sequence"/>
</dbReference>
<accession>A0A2T4UFI7</accession>
<dbReference type="OrthoDB" id="5243989at2"/>
<evidence type="ECO:0000313" key="3">
    <source>
        <dbReference type="EMBL" id="PTL56547.1"/>
    </source>
</evidence>
<comment type="caution">
    <text evidence="3">The sequence shown here is derived from an EMBL/GenBank/DDBJ whole genome shotgun (WGS) entry which is preliminary data.</text>
</comment>
<feature type="transmembrane region" description="Helical" evidence="2">
    <location>
        <begin position="43"/>
        <end position="61"/>
    </location>
</feature>
<keyword evidence="2" id="KW-0472">Membrane</keyword>